<proteinExistence type="predicted"/>
<sequence length="273" mass="31299">MQTPLTQTVSEDDTASAFYQDMLRSLIAAEIPFMVGGAYAFSHFTGITRPTKDLDLFILRNDFERLTESMKPYGYETELTYPHWLGKIHSGEHFVDLIFSSGNGIAEVDQNWFRHAVPAEVLGVPVLICPIEETIWSKAFIMERERFDGADIAHLIRTGSAGMDWQRLLQRFDPHWRLLFSHLVLFGFVYPDHHNLVPHWLMNTLMERLRAEMESGPAAEHVCQGTLLSRAQYLPDIERWGYRDARLLPPGTMTAEDAESWTEAIEGRGDKQD</sequence>
<keyword evidence="2" id="KW-1185">Reference proteome</keyword>
<dbReference type="Gene3D" id="3.30.460.40">
    <property type="match status" value="1"/>
</dbReference>
<dbReference type="RefSeq" id="WP_326508986.1">
    <property type="nucleotide sequence ID" value="NZ_JAWIIV010000028.1"/>
</dbReference>
<evidence type="ECO:0008006" key="3">
    <source>
        <dbReference type="Google" id="ProtNLM"/>
    </source>
</evidence>
<accession>A0ABU6JFK8</accession>
<evidence type="ECO:0000313" key="2">
    <source>
        <dbReference type="Proteomes" id="UP001352263"/>
    </source>
</evidence>
<evidence type="ECO:0000313" key="1">
    <source>
        <dbReference type="EMBL" id="MEC4722310.1"/>
    </source>
</evidence>
<gene>
    <name evidence="1" type="ORF">RY831_24410</name>
</gene>
<protein>
    <recommendedName>
        <fullName evidence="3">Nucleotidyltransferase family protein</fullName>
    </recommendedName>
</protein>
<name>A0ABU6JFK8_9BURK</name>
<dbReference type="InterPro" id="IPR043519">
    <property type="entry name" value="NT_sf"/>
</dbReference>
<organism evidence="1 2">
    <name type="scientific">Noviherbaspirillum album</name>
    <dbReference type="NCBI Taxonomy" id="3080276"/>
    <lineage>
        <taxon>Bacteria</taxon>
        <taxon>Pseudomonadati</taxon>
        <taxon>Pseudomonadota</taxon>
        <taxon>Betaproteobacteria</taxon>
        <taxon>Burkholderiales</taxon>
        <taxon>Oxalobacteraceae</taxon>
        <taxon>Noviherbaspirillum</taxon>
    </lineage>
</organism>
<comment type="caution">
    <text evidence="1">The sequence shown here is derived from an EMBL/GenBank/DDBJ whole genome shotgun (WGS) entry which is preliminary data.</text>
</comment>
<dbReference type="Proteomes" id="UP001352263">
    <property type="component" value="Unassembled WGS sequence"/>
</dbReference>
<dbReference type="EMBL" id="JAWIIV010000028">
    <property type="protein sequence ID" value="MEC4722310.1"/>
    <property type="molecule type" value="Genomic_DNA"/>
</dbReference>
<dbReference type="SUPFAM" id="SSF81301">
    <property type="entry name" value="Nucleotidyltransferase"/>
    <property type="match status" value="1"/>
</dbReference>
<reference evidence="1 2" key="1">
    <citation type="submission" date="2023-10" db="EMBL/GenBank/DDBJ databases">
        <title>Noviherbaspirillum sp. CPCC 100848 genome assembly.</title>
        <authorList>
            <person name="Li X.Y."/>
            <person name="Fang X.M."/>
        </authorList>
    </citation>
    <scope>NUCLEOTIDE SEQUENCE [LARGE SCALE GENOMIC DNA]</scope>
    <source>
        <strain evidence="1 2">CPCC 100848</strain>
    </source>
</reference>